<evidence type="ECO:0000313" key="3">
    <source>
        <dbReference type="Proteomes" id="UP000661649"/>
    </source>
</evidence>
<evidence type="ECO:0000313" key="2">
    <source>
        <dbReference type="EMBL" id="MBC8627071.1"/>
    </source>
</evidence>
<keyword evidence="1" id="KW-0812">Transmembrane</keyword>
<keyword evidence="1" id="KW-1133">Transmembrane helix</keyword>
<keyword evidence="3" id="KW-1185">Reference proteome</keyword>
<dbReference type="Proteomes" id="UP000661649">
    <property type="component" value="Unassembled WGS sequence"/>
</dbReference>
<comment type="caution">
    <text evidence="2">The sequence shown here is derived from an EMBL/GenBank/DDBJ whole genome shotgun (WGS) entry which is preliminary data.</text>
</comment>
<dbReference type="EMBL" id="JACRTP010000001">
    <property type="protein sequence ID" value="MBC8627071.1"/>
    <property type="molecule type" value="Genomic_DNA"/>
</dbReference>
<gene>
    <name evidence="2" type="ORF">H8712_00265</name>
</gene>
<feature type="transmembrane region" description="Helical" evidence="1">
    <location>
        <begin position="24"/>
        <end position="43"/>
    </location>
</feature>
<name>A0ABR7P6Q4_9FIRM</name>
<reference evidence="2 3" key="1">
    <citation type="submission" date="2020-08" db="EMBL/GenBank/DDBJ databases">
        <title>Genome public.</title>
        <authorList>
            <person name="Liu C."/>
            <person name="Sun Q."/>
        </authorList>
    </citation>
    <scope>NUCLEOTIDE SEQUENCE [LARGE SCALE GENOMIC DNA]</scope>
    <source>
        <strain evidence="2 3">3_YM_SP_D4_24.mj</strain>
    </source>
</reference>
<organism evidence="2 3">
    <name type="scientific">Blautia stercoris</name>
    <dbReference type="NCBI Taxonomy" id="871664"/>
    <lineage>
        <taxon>Bacteria</taxon>
        <taxon>Bacillati</taxon>
        <taxon>Bacillota</taxon>
        <taxon>Clostridia</taxon>
        <taxon>Lachnospirales</taxon>
        <taxon>Lachnospiraceae</taxon>
        <taxon>Blautia</taxon>
    </lineage>
</organism>
<keyword evidence="1" id="KW-0472">Membrane</keyword>
<protein>
    <submittedName>
        <fullName evidence="2">Uncharacterized protein</fullName>
    </submittedName>
</protein>
<feature type="transmembrane region" description="Helical" evidence="1">
    <location>
        <begin position="49"/>
        <end position="74"/>
    </location>
</feature>
<sequence length="204" mass="23664">MNKKQKIKKGDFGYIQSQKKKRTIYTILALIPPLTVFFVGWIINKDRNTVFTVFAAVGCLPACKFAVSAIMMYLQKPMSEDDYKQIEQHKEGLVCAYELPVSAYEKQTFLDSVAVCGNNVVAYTSREKSDIPFVEKHIQTILRQNGYYVTIKVFRRLPEYLNRLDSMWEHHESLEEGIRFVPDENNPDLSRNELIMHTIFAITL</sequence>
<dbReference type="RefSeq" id="WP_022302832.1">
    <property type="nucleotide sequence ID" value="NZ_DAWEED010000095.1"/>
</dbReference>
<proteinExistence type="predicted"/>
<evidence type="ECO:0000256" key="1">
    <source>
        <dbReference type="SAM" id="Phobius"/>
    </source>
</evidence>
<accession>A0ABR7P6Q4</accession>